<proteinExistence type="predicted"/>
<feature type="domain" description="HNH nuclease" evidence="1">
    <location>
        <begin position="148"/>
        <end position="201"/>
    </location>
</feature>
<comment type="caution">
    <text evidence="2">The sequence shown here is derived from an EMBL/GenBank/DDBJ whole genome shotgun (WGS) entry which is preliminary data.</text>
</comment>
<keyword evidence="2" id="KW-0255">Endonuclease</keyword>
<keyword evidence="2" id="KW-0540">Nuclease</keyword>
<reference evidence="2 3" key="1">
    <citation type="submission" date="2020-08" db="EMBL/GenBank/DDBJ databases">
        <title>Genomic Encyclopedia of Type Strains, Phase IV (KMG-IV): sequencing the most valuable type-strain genomes for metagenomic binning, comparative biology and taxonomic classification.</title>
        <authorList>
            <person name="Goeker M."/>
        </authorList>
    </citation>
    <scope>NUCLEOTIDE SEQUENCE [LARGE SCALE GENOMIC DNA]</scope>
    <source>
        <strain evidence="2 3">DSM 24661</strain>
    </source>
</reference>
<evidence type="ECO:0000313" key="3">
    <source>
        <dbReference type="Proteomes" id="UP000559117"/>
    </source>
</evidence>
<organism evidence="2 3">
    <name type="scientific">Pectinatus brassicae</name>
    <dbReference type="NCBI Taxonomy" id="862415"/>
    <lineage>
        <taxon>Bacteria</taxon>
        <taxon>Bacillati</taxon>
        <taxon>Bacillota</taxon>
        <taxon>Negativicutes</taxon>
        <taxon>Selenomonadales</taxon>
        <taxon>Selenomonadaceae</taxon>
        <taxon>Pectinatus</taxon>
    </lineage>
</organism>
<gene>
    <name evidence="2" type="ORF">HNR32_002446</name>
</gene>
<keyword evidence="2" id="KW-0378">Hydrolase</keyword>
<dbReference type="InterPro" id="IPR003615">
    <property type="entry name" value="HNH_nuc"/>
</dbReference>
<protein>
    <submittedName>
        <fullName evidence="2">Putative restriction endonuclease</fullName>
    </submittedName>
</protein>
<evidence type="ECO:0000259" key="1">
    <source>
        <dbReference type="Pfam" id="PF13391"/>
    </source>
</evidence>
<dbReference type="EMBL" id="JACHFH010000040">
    <property type="protein sequence ID" value="MBB5337286.1"/>
    <property type="molecule type" value="Genomic_DNA"/>
</dbReference>
<dbReference type="RefSeq" id="WP_196611153.1">
    <property type="nucleotide sequence ID" value="NZ_JACHFH010000040.1"/>
</dbReference>
<name>A0A840UJG6_9FIRM</name>
<dbReference type="Pfam" id="PF13391">
    <property type="entry name" value="HNH_2"/>
    <property type="match status" value="1"/>
</dbReference>
<accession>A0A840UJG6</accession>
<sequence>MKGRRWTREETTVALSLYYQIPFGKINQTNSVICKIAKILSRTPASLAMKMCNLARFDKSLQKRNISGLKNGSKLDGEIFKEFENKLFQLAIQSEEIILELKNNRYEEFNLVNENGGRDVAEKEQTIKTRVGQDFFRAAVMSAYETRCCITGINVSQFLIASHIKPWHECLDKSEKVNPANGLCLNALHDKAFDQGYITIDKNYRIIVSEQLKKMKRLDDITKNWIISYENKEIRLPHRNQPNLKFIEYHNDEIFKNDCTV</sequence>
<dbReference type="Proteomes" id="UP000559117">
    <property type="component" value="Unassembled WGS sequence"/>
</dbReference>
<dbReference type="AlphaFoldDB" id="A0A840UJG6"/>
<dbReference type="GO" id="GO:0004519">
    <property type="term" value="F:endonuclease activity"/>
    <property type="evidence" value="ECO:0007669"/>
    <property type="project" value="UniProtKB-KW"/>
</dbReference>
<keyword evidence="3" id="KW-1185">Reference proteome</keyword>
<evidence type="ECO:0000313" key="2">
    <source>
        <dbReference type="EMBL" id="MBB5337286.1"/>
    </source>
</evidence>